<dbReference type="Proteomes" id="UP001244564">
    <property type="component" value="Chromosome"/>
</dbReference>
<keyword evidence="3" id="KW-1185">Reference proteome</keyword>
<proteinExistence type="predicted"/>
<keyword evidence="1" id="KW-0472">Membrane</keyword>
<feature type="transmembrane region" description="Helical" evidence="1">
    <location>
        <begin position="69"/>
        <end position="88"/>
    </location>
</feature>
<feature type="transmembrane region" description="Helical" evidence="1">
    <location>
        <begin position="94"/>
        <end position="114"/>
    </location>
</feature>
<protein>
    <submittedName>
        <fullName evidence="2">Uncharacterized protein</fullName>
    </submittedName>
</protein>
<evidence type="ECO:0000313" key="2">
    <source>
        <dbReference type="EMBL" id="WGF39898.1"/>
    </source>
</evidence>
<accession>A0ABY8KK72</accession>
<sequence length="142" mass="16839">MRKNYKLLLKSKEIFKYFKFVYKNRIDIFDSHTMEYNLRTTWAELTFEDLKLMEETIEKDINDSNLNNSLLGSGISILIALWIGYVAIINTASFTSISTVMIIFVLFITMVYINHFRLNRRNIRIQTIVRVLLDIKKSEQNT</sequence>
<dbReference type="RefSeq" id="WP_279495563.1">
    <property type="nucleotide sequence ID" value="NZ_CP122283.1"/>
</dbReference>
<evidence type="ECO:0000313" key="3">
    <source>
        <dbReference type="Proteomes" id="UP001244564"/>
    </source>
</evidence>
<evidence type="ECO:0000256" key="1">
    <source>
        <dbReference type="SAM" id="Phobius"/>
    </source>
</evidence>
<reference evidence="2 3" key="1">
    <citation type="submission" date="2023-04" db="EMBL/GenBank/DDBJ databases">
        <title>Genomic of Lysinibacillus capsici TSBLM.</title>
        <authorList>
            <person name="Hu X.S."/>
            <person name="Yu C.H."/>
        </authorList>
    </citation>
    <scope>NUCLEOTIDE SEQUENCE [LARGE SCALE GENOMIC DNA]</scope>
    <source>
        <strain evidence="2 3">TSBLM</strain>
    </source>
</reference>
<keyword evidence="1" id="KW-1133">Transmembrane helix</keyword>
<name>A0ABY8KK72_9BACI</name>
<gene>
    <name evidence="2" type="ORF">QBO96_06430</name>
</gene>
<organism evidence="2 3">
    <name type="scientific">Lysinibacillus capsici</name>
    <dbReference type="NCBI Taxonomy" id="2115968"/>
    <lineage>
        <taxon>Bacteria</taxon>
        <taxon>Bacillati</taxon>
        <taxon>Bacillota</taxon>
        <taxon>Bacilli</taxon>
        <taxon>Bacillales</taxon>
        <taxon>Bacillaceae</taxon>
        <taxon>Lysinibacillus</taxon>
    </lineage>
</organism>
<dbReference type="EMBL" id="CP122283">
    <property type="protein sequence ID" value="WGF39898.1"/>
    <property type="molecule type" value="Genomic_DNA"/>
</dbReference>
<keyword evidence="1" id="KW-0812">Transmembrane</keyword>